<keyword evidence="2" id="KW-1185">Reference proteome</keyword>
<dbReference type="Proteomes" id="UP000265520">
    <property type="component" value="Unassembled WGS sequence"/>
</dbReference>
<dbReference type="EMBL" id="LXQA010671768">
    <property type="protein sequence ID" value="MCI65222.1"/>
    <property type="molecule type" value="Genomic_DNA"/>
</dbReference>
<evidence type="ECO:0000313" key="2">
    <source>
        <dbReference type="Proteomes" id="UP000265520"/>
    </source>
</evidence>
<reference evidence="1 2" key="1">
    <citation type="journal article" date="2018" name="Front. Plant Sci.">
        <title>Red Clover (Trifolium pratense) and Zigzag Clover (T. medium) - A Picture of Genomic Similarities and Differences.</title>
        <authorList>
            <person name="Dluhosova J."/>
            <person name="Istvanek J."/>
            <person name="Nedelnik J."/>
            <person name="Repkova J."/>
        </authorList>
    </citation>
    <scope>NUCLEOTIDE SEQUENCE [LARGE SCALE GENOMIC DNA]</scope>
    <source>
        <strain evidence="2">cv. 10/8</strain>
        <tissue evidence="1">Leaf</tissue>
    </source>
</reference>
<proteinExistence type="predicted"/>
<evidence type="ECO:0000313" key="1">
    <source>
        <dbReference type="EMBL" id="MCI65222.1"/>
    </source>
</evidence>
<accession>A0A392TVV0</accession>
<name>A0A392TVV0_9FABA</name>
<protein>
    <submittedName>
        <fullName evidence="1">Uncharacterized protein</fullName>
    </submittedName>
</protein>
<organism evidence="1 2">
    <name type="scientific">Trifolium medium</name>
    <dbReference type="NCBI Taxonomy" id="97028"/>
    <lineage>
        <taxon>Eukaryota</taxon>
        <taxon>Viridiplantae</taxon>
        <taxon>Streptophyta</taxon>
        <taxon>Embryophyta</taxon>
        <taxon>Tracheophyta</taxon>
        <taxon>Spermatophyta</taxon>
        <taxon>Magnoliopsida</taxon>
        <taxon>eudicotyledons</taxon>
        <taxon>Gunneridae</taxon>
        <taxon>Pentapetalae</taxon>
        <taxon>rosids</taxon>
        <taxon>fabids</taxon>
        <taxon>Fabales</taxon>
        <taxon>Fabaceae</taxon>
        <taxon>Papilionoideae</taxon>
        <taxon>50 kb inversion clade</taxon>
        <taxon>NPAAA clade</taxon>
        <taxon>Hologalegina</taxon>
        <taxon>IRL clade</taxon>
        <taxon>Trifolieae</taxon>
        <taxon>Trifolium</taxon>
    </lineage>
</organism>
<dbReference type="AlphaFoldDB" id="A0A392TVV0"/>
<sequence>ASVAEMRREPRGIGDWDFQWRRELFEWESEMMQVLVEEIGTVRDI</sequence>
<feature type="non-terminal residue" evidence="1">
    <location>
        <position position="1"/>
    </location>
</feature>
<comment type="caution">
    <text evidence="1">The sequence shown here is derived from an EMBL/GenBank/DDBJ whole genome shotgun (WGS) entry which is preliminary data.</text>
</comment>